<feature type="compositionally biased region" description="Low complexity" evidence="1">
    <location>
        <begin position="102"/>
        <end position="111"/>
    </location>
</feature>
<comment type="caution">
    <text evidence="2">The sequence shown here is derived from an EMBL/GenBank/DDBJ whole genome shotgun (WGS) entry which is preliminary data.</text>
</comment>
<feature type="region of interest" description="Disordered" evidence="1">
    <location>
        <begin position="99"/>
        <end position="222"/>
    </location>
</feature>
<proteinExistence type="predicted"/>
<feature type="region of interest" description="Disordered" evidence="1">
    <location>
        <begin position="729"/>
        <end position="752"/>
    </location>
</feature>
<evidence type="ECO:0000313" key="2">
    <source>
        <dbReference type="EMBL" id="KAI9272931.1"/>
    </source>
</evidence>
<dbReference type="Proteomes" id="UP001209540">
    <property type="component" value="Unassembled WGS sequence"/>
</dbReference>
<feature type="compositionally biased region" description="Polar residues" evidence="1">
    <location>
        <begin position="183"/>
        <end position="221"/>
    </location>
</feature>
<reference evidence="2" key="2">
    <citation type="submission" date="2023-02" db="EMBL/GenBank/DDBJ databases">
        <authorList>
            <consortium name="DOE Joint Genome Institute"/>
            <person name="Mondo S.J."/>
            <person name="Chang Y."/>
            <person name="Wang Y."/>
            <person name="Ahrendt S."/>
            <person name="Andreopoulos W."/>
            <person name="Barry K."/>
            <person name="Beard J."/>
            <person name="Benny G.L."/>
            <person name="Blankenship S."/>
            <person name="Bonito G."/>
            <person name="Cuomo C."/>
            <person name="Desiro A."/>
            <person name="Gervers K.A."/>
            <person name="Hundley H."/>
            <person name="Kuo A."/>
            <person name="LaButti K."/>
            <person name="Lang B.F."/>
            <person name="Lipzen A."/>
            <person name="O'Donnell K."/>
            <person name="Pangilinan J."/>
            <person name="Reynolds N."/>
            <person name="Sandor L."/>
            <person name="Smith M.W."/>
            <person name="Tsang A."/>
            <person name="Grigoriev I.V."/>
            <person name="Stajich J.E."/>
            <person name="Spatafora J.W."/>
        </authorList>
    </citation>
    <scope>NUCLEOTIDE SEQUENCE</scope>
    <source>
        <strain evidence="2">RSA 2281</strain>
    </source>
</reference>
<keyword evidence="3" id="KW-1185">Reference proteome</keyword>
<dbReference type="AlphaFoldDB" id="A0AAD5KPL0"/>
<gene>
    <name evidence="2" type="ORF">BDA99DRAFT_279456</name>
</gene>
<evidence type="ECO:0000256" key="1">
    <source>
        <dbReference type="SAM" id="MobiDB-lite"/>
    </source>
</evidence>
<feature type="region of interest" description="Disordered" evidence="1">
    <location>
        <begin position="256"/>
        <end position="304"/>
    </location>
</feature>
<protein>
    <submittedName>
        <fullName evidence="2">Uncharacterized protein</fullName>
    </submittedName>
</protein>
<dbReference type="EMBL" id="JAIXMP010000005">
    <property type="protein sequence ID" value="KAI9272931.1"/>
    <property type="molecule type" value="Genomic_DNA"/>
</dbReference>
<feature type="region of interest" description="Disordered" evidence="1">
    <location>
        <begin position="641"/>
        <end position="671"/>
    </location>
</feature>
<organism evidence="2 3">
    <name type="scientific">Phascolomyces articulosus</name>
    <dbReference type="NCBI Taxonomy" id="60185"/>
    <lineage>
        <taxon>Eukaryota</taxon>
        <taxon>Fungi</taxon>
        <taxon>Fungi incertae sedis</taxon>
        <taxon>Mucoromycota</taxon>
        <taxon>Mucoromycotina</taxon>
        <taxon>Mucoromycetes</taxon>
        <taxon>Mucorales</taxon>
        <taxon>Lichtheimiaceae</taxon>
        <taxon>Phascolomyces</taxon>
    </lineage>
</organism>
<name>A0AAD5KPL0_9FUNG</name>
<feature type="compositionally biased region" description="Basic and acidic residues" evidence="1">
    <location>
        <begin position="159"/>
        <end position="181"/>
    </location>
</feature>
<reference evidence="2" key="1">
    <citation type="journal article" date="2022" name="IScience">
        <title>Evolution of zygomycete secretomes and the origins of terrestrial fungal ecologies.</title>
        <authorList>
            <person name="Chang Y."/>
            <person name="Wang Y."/>
            <person name="Mondo S."/>
            <person name="Ahrendt S."/>
            <person name="Andreopoulos W."/>
            <person name="Barry K."/>
            <person name="Beard J."/>
            <person name="Benny G.L."/>
            <person name="Blankenship S."/>
            <person name="Bonito G."/>
            <person name="Cuomo C."/>
            <person name="Desiro A."/>
            <person name="Gervers K.A."/>
            <person name="Hundley H."/>
            <person name="Kuo A."/>
            <person name="LaButti K."/>
            <person name="Lang B.F."/>
            <person name="Lipzen A."/>
            <person name="O'Donnell K."/>
            <person name="Pangilinan J."/>
            <person name="Reynolds N."/>
            <person name="Sandor L."/>
            <person name="Smith M.E."/>
            <person name="Tsang A."/>
            <person name="Grigoriev I.V."/>
            <person name="Stajich J.E."/>
            <person name="Spatafora J.W."/>
        </authorList>
    </citation>
    <scope>NUCLEOTIDE SEQUENCE</scope>
    <source>
        <strain evidence="2">RSA 2281</strain>
    </source>
</reference>
<evidence type="ECO:0000313" key="3">
    <source>
        <dbReference type="Proteomes" id="UP001209540"/>
    </source>
</evidence>
<feature type="compositionally biased region" description="Polar residues" evidence="1">
    <location>
        <begin position="264"/>
        <end position="285"/>
    </location>
</feature>
<feature type="compositionally biased region" description="Polar residues" evidence="1">
    <location>
        <begin position="294"/>
        <end position="303"/>
    </location>
</feature>
<feature type="compositionally biased region" description="Low complexity" evidence="1">
    <location>
        <begin position="657"/>
        <end position="671"/>
    </location>
</feature>
<sequence>MGGVPDPLRRVCNLNLFANSNIAPQSREPSIEWKPVTENEYIHQWKAWWNDRGKKTVTPPTNEITATTTTTANTAETVVHEIITISGAASREEDSNNYTIVHNTSSNNNNNHSDDPDDTGETPISATGNADNTSYYTPPDSPLISLTSFSPPPELSLPYREEKHLQQHEELVSHQQSHEQEVMESSPSQRKSISHINIQEQAATESSSQKRSIAHQHNQEQVAVVEPPSSINHQNNQEQIAIKPSSSSSQIYISRTNHQEQETTESSLLQPKSIGHNNDTHPISHNTHEHDSSMDGTPNSTNTQPPPISAVMNEVIFSRATDYQLKKCKETVELVQQSFSDDISRNNSSATDTSRLRYQFEEVLNILNHPDSEIIQDNHTEQINSSYESVRRSGKTFLLFELLKRVSPLSEPLDIAIFTENQNTETVIYNLLRSNGYPCERIPAILEDNWTKGHGVFLTTEKDNLNKKWQSRPSIDIIFVFDIRILATDPLFSKMDGDKRTLWMVSKSTVEEHAFITLSQEAEKLRTDDWKEIWRQSEPLQRVLFKLNSGIGLDTMEVITRQSVARAIPFLFRSATLFRVKRTRHTIEPGDDMISVQPTSKRICLTMSPPSCPTSSPSHCLPVAEPQDISSLQENEKIVTNTESDVSTTSSPPPAPSITNTTTAITRTGVTQTGTKARSIIVIEDDDNEGLDKSAHMETIIPITTPGTVANNAAMEPPSPIPIAIESSNNTQTQERPKQLQRQEGTPFPIEDVDHSEGIQEQEERVAGHSIDMKDFECRTVNVINQLLEYPKKLNLERKDKEISRVATLSREFKETATTSETSCNIYASDPTSIRSSGIQLSH</sequence>
<feature type="compositionally biased region" description="Polar residues" evidence="1">
    <location>
        <begin position="122"/>
        <end position="136"/>
    </location>
</feature>
<feature type="compositionally biased region" description="Polar residues" evidence="1">
    <location>
        <begin position="729"/>
        <end position="744"/>
    </location>
</feature>
<accession>A0AAD5KPL0</accession>